<evidence type="ECO:0000313" key="1">
    <source>
        <dbReference type="EMBL" id="KOM43872.1"/>
    </source>
</evidence>
<name>A0A0L9UMR8_PHAAN</name>
<dbReference type="EMBL" id="CM003375">
    <property type="protein sequence ID" value="KOM43872.1"/>
    <property type="molecule type" value="Genomic_DNA"/>
</dbReference>
<protein>
    <submittedName>
        <fullName evidence="1">Uncharacterized protein</fullName>
    </submittedName>
</protein>
<dbReference type="AlphaFoldDB" id="A0A0L9UMR8"/>
<evidence type="ECO:0000313" key="2">
    <source>
        <dbReference type="Proteomes" id="UP000053144"/>
    </source>
</evidence>
<accession>A0A0L9UMR8</accession>
<sequence>MKKKTRLRGPHPIFSRPKNCSSTCKEKRITGGILNRLGGSRVLRFGYKRKQAAEGKKGGKHLFWAFDHSTDSENPSIFQCFLFTHQNPAQTSSSTSLCS</sequence>
<reference evidence="2" key="1">
    <citation type="journal article" date="2015" name="Proc. Natl. Acad. Sci. U.S.A.">
        <title>Genome sequencing of adzuki bean (Vigna angularis) provides insight into high starch and low fat accumulation and domestication.</title>
        <authorList>
            <person name="Yang K."/>
            <person name="Tian Z."/>
            <person name="Chen C."/>
            <person name="Luo L."/>
            <person name="Zhao B."/>
            <person name="Wang Z."/>
            <person name="Yu L."/>
            <person name="Li Y."/>
            <person name="Sun Y."/>
            <person name="Li W."/>
            <person name="Chen Y."/>
            <person name="Li Y."/>
            <person name="Zhang Y."/>
            <person name="Ai D."/>
            <person name="Zhao J."/>
            <person name="Shang C."/>
            <person name="Ma Y."/>
            <person name="Wu B."/>
            <person name="Wang M."/>
            <person name="Gao L."/>
            <person name="Sun D."/>
            <person name="Zhang P."/>
            <person name="Guo F."/>
            <person name="Wang W."/>
            <person name="Li Y."/>
            <person name="Wang J."/>
            <person name="Varshney R.K."/>
            <person name="Wang J."/>
            <person name="Ling H.Q."/>
            <person name="Wan P."/>
        </authorList>
    </citation>
    <scope>NUCLEOTIDE SEQUENCE</scope>
    <source>
        <strain evidence="2">cv. Jingnong 6</strain>
    </source>
</reference>
<dbReference type="Proteomes" id="UP000053144">
    <property type="component" value="Chromosome 5"/>
</dbReference>
<dbReference type="Gramene" id="KOM43872">
    <property type="protein sequence ID" value="KOM43872"/>
    <property type="gene ID" value="LR48_Vigan05g147700"/>
</dbReference>
<organism evidence="1 2">
    <name type="scientific">Phaseolus angularis</name>
    <name type="common">Azuki bean</name>
    <name type="synonym">Vigna angularis</name>
    <dbReference type="NCBI Taxonomy" id="3914"/>
    <lineage>
        <taxon>Eukaryota</taxon>
        <taxon>Viridiplantae</taxon>
        <taxon>Streptophyta</taxon>
        <taxon>Embryophyta</taxon>
        <taxon>Tracheophyta</taxon>
        <taxon>Spermatophyta</taxon>
        <taxon>Magnoliopsida</taxon>
        <taxon>eudicotyledons</taxon>
        <taxon>Gunneridae</taxon>
        <taxon>Pentapetalae</taxon>
        <taxon>rosids</taxon>
        <taxon>fabids</taxon>
        <taxon>Fabales</taxon>
        <taxon>Fabaceae</taxon>
        <taxon>Papilionoideae</taxon>
        <taxon>50 kb inversion clade</taxon>
        <taxon>NPAAA clade</taxon>
        <taxon>indigoferoid/millettioid clade</taxon>
        <taxon>Phaseoleae</taxon>
        <taxon>Vigna</taxon>
    </lineage>
</organism>
<proteinExistence type="predicted"/>
<gene>
    <name evidence="1" type="ORF">LR48_Vigan05g147700</name>
</gene>